<dbReference type="InterPro" id="IPR001610">
    <property type="entry name" value="PAC"/>
</dbReference>
<feature type="domain" description="EAL" evidence="4">
    <location>
        <begin position="600"/>
        <end position="851"/>
    </location>
</feature>
<dbReference type="SMART" id="SM00091">
    <property type="entry name" value="PAS"/>
    <property type="match status" value="3"/>
</dbReference>
<keyword evidence="7" id="KW-1185">Reference proteome</keyword>
<dbReference type="InterPro" id="IPR000700">
    <property type="entry name" value="PAS-assoc_C"/>
</dbReference>
<accession>A0A8X8G200</accession>
<dbReference type="CDD" id="cd00130">
    <property type="entry name" value="PAS"/>
    <property type="match status" value="2"/>
</dbReference>
<feature type="domain" description="GGDEF" evidence="5">
    <location>
        <begin position="458"/>
        <end position="591"/>
    </location>
</feature>
<dbReference type="RefSeq" id="WP_191771201.1">
    <property type="nucleotide sequence ID" value="NZ_JACSQS010000014.1"/>
</dbReference>
<dbReference type="CDD" id="cd01949">
    <property type="entry name" value="GGDEF"/>
    <property type="match status" value="1"/>
</dbReference>
<comment type="caution">
    <text evidence="6">The sequence shown here is derived from an EMBL/GenBank/DDBJ whole genome shotgun (WGS) entry which is preliminary data.</text>
</comment>
<proteinExistence type="predicted"/>
<dbReference type="InterPro" id="IPR000160">
    <property type="entry name" value="GGDEF_dom"/>
</dbReference>
<evidence type="ECO:0000259" key="5">
    <source>
        <dbReference type="PROSITE" id="PS50887"/>
    </source>
</evidence>
<dbReference type="InterPro" id="IPR035965">
    <property type="entry name" value="PAS-like_dom_sf"/>
</dbReference>
<dbReference type="PROSITE" id="PS50883">
    <property type="entry name" value="EAL"/>
    <property type="match status" value="1"/>
</dbReference>
<feature type="coiled-coil region" evidence="1">
    <location>
        <begin position="35"/>
        <end position="69"/>
    </location>
</feature>
<dbReference type="SMART" id="SM00267">
    <property type="entry name" value="GGDEF"/>
    <property type="match status" value="1"/>
</dbReference>
<evidence type="ECO:0000256" key="1">
    <source>
        <dbReference type="SAM" id="Coils"/>
    </source>
</evidence>
<dbReference type="Gene3D" id="3.30.450.20">
    <property type="entry name" value="PAS domain"/>
    <property type="match status" value="3"/>
</dbReference>
<evidence type="ECO:0000313" key="6">
    <source>
        <dbReference type="EMBL" id="MBD7955145.1"/>
    </source>
</evidence>
<dbReference type="Pfam" id="PF13426">
    <property type="entry name" value="PAS_9"/>
    <property type="match status" value="2"/>
</dbReference>
<dbReference type="Gene3D" id="2.10.70.100">
    <property type="match status" value="1"/>
</dbReference>
<feature type="domain" description="PAC" evidence="3">
    <location>
        <begin position="377"/>
        <end position="428"/>
    </location>
</feature>
<dbReference type="InterPro" id="IPR001633">
    <property type="entry name" value="EAL_dom"/>
</dbReference>
<dbReference type="Gene3D" id="3.20.20.450">
    <property type="entry name" value="EAL domain"/>
    <property type="match status" value="1"/>
</dbReference>
<dbReference type="PANTHER" id="PTHR44757">
    <property type="entry name" value="DIGUANYLATE CYCLASE DGCP"/>
    <property type="match status" value="1"/>
</dbReference>
<dbReference type="SUPFAM" id="SSF141868">
    <property type="entry name" value="EAL domain-like"/>
    <property type="match status" value="1"/>
</dbReference>
<dbReference type="NCBIfam" id="TIGR00229">
    <property type="entry name" value="sensory_box"/>
    <property type="match status" value="3"/>
</dbReference>
<dbReference type="SMART" id="SM00052">
    <property type="entry name" value="EAL"/>
    <property type="match status" value="1"/>
</dbReference>
<organism evidence="6 7">
    <name type="scientific">Stenotrophomonas lacuserhaii</name>
    <dbReference type="NCBI Taxonomy" id="2760084"/>
    <lineage>
        <taxon>Bacteria</taxon>
        <taxon>Pseudomonadati</taxon>
        <taxon>Pseudomonadota</taxon>
        <taxon>Gammaproteobacteria</taxon>
        <taxon>Lysobacterales</taxon>
        <taxon>Lysobacteraceae</taxon>
        <taxon>Stenotrophomonas</taxon>
    </lineage>
</organism>
<dbReference type="InterPro" id="IPR043128">
    <property type="entry name" value="Rev_trsase/Diguanyl_cyclase"/>
</dbReference>
<dbReference type="InterPro" id="IPR000014">
    <property type="entry name" value="PAS"/>
</dbReference>
<dbReference type="SUPFAM" id="SSF55785">
    <property type="entry name" value="PYP-like sensor domain (PAS domain)"/>
    <property type="match status" value="3"/>
</dbReference>
<dbReference type="Proteomes" id="UP000636938">
    <property type="component" value="Unassembled WGS sequence"/>
</dbReference>
<dbReference type="InterPro" id="IPR029787">
    <property type="entry name" value="Nucleotide_cyclase"/>
</dbReference>
<dbReference type="PROSITE" id="PS50887">
    <property type="entry name" value="GGDEF"/>
    <property type="match status" value="1"/>
</dbReference>
<dbReference type="Pfam" id="PF00990">
    <property type="entry name" value="GGDEF"/>
    <property type="match status" value="1"/>
</dbReference>
<sequence>MSRRGPCDDLAAGGHPATQSDALAALDHALSQPHRAEQHALLQQARQALDEAMQQRHDAEQRYAALFDAVPDPVSILSSAGVVMDLNRAGVRAYGRPREAIVGQPIELLNPDLPSDHLEPVWAALQRGDTYVIEVTNMRGDGSRFPVEVHSAGFELQGEPCIVAVARDLSGRWQAESRYRLLMESIDKGVILFDRELHVVSANPAAHRILGTAGTGSSLQTLLDPHDWIVVDEHGHLLGHDQWPANRCFQAGRVIRSTIVGLYHRPRGRMLWLSITNVPVFGNGRDHADHVFAMFSDITELKRNNALFDRAQSLAHIGGWEWDRGLARLYLTDEARRILGQELPLDDMPELMECLRSDDRLALQQALAASVEARSSFTLELRGQRADGHTFWVRMIGEVSEGDVDAARIAGTVQDITERKQAEETLRIQARTDPLTGIMNRDAVLSDLGVRLSNPTHCKVAVLYIDLDRFKTVNDLLGHSAGDELLVEATRRIAHAIGTEGLLARFGGDEFLVICDTRDQPDQPERLAQRITAAFEPAFVFGNDEFVVTASIGIACAPRDGVRPQQLIQNADTAMYDCKRRSRNGWQVFSPELAQAQHDRLQIESRLHRALEADEFRLVYQPQVNLRTGEVIAAEALIRWQNEQLGEMRPDLFIAHAESTGDIVRIGQWALREACRQVRQWQDEGLGLVRVAVNVSYRQFTGDDLALKVRQALDEFHLPGTALELEFTERVLIEDAPDTLRTFARLREMGVMLAIDDFGEGYSALNYLRRLPIHGLKLSQLFVEGVPGDRSDMAVCEAICGIARSLGLGVVAEGIESEAQRRYLMGLGVNVGQGFLFAPGLTPEEFVRKLK</sequence>
<dbReference type="NCBIfam" id="TIGR00254">
    <property type="entry name" value="GGDEF"/>
    <property type="match status" value="1"/>
</dbReference>
<protein>
    <submittedName>
        <fullName evidence="6">EAL domain-containing protein</fullName>
    </submittedName>
</protein>
<name>A0A8X8G200_9GAMM</name>
<feature type="domain" description="PAS" evidence="2">
    <location>
        <begin position="59"/>
        <end position="128"/>
    </location>
</feature>
<dbReference type="InterPro" id="IPR052155">
    <property type="entry name" value="Biofilm_reg_signaling"/>
</dbReference>
<dbReference type="EMBL" id="JACSQS010000014">
    <property type="protein sequence ID" value="MBD7955145.1"/>
    <property type="molecule type" value="Genomic_DNA"/>
</dbReference>
<evidence type="ECO:0000259" key="4">
    <source>
        <dbReference type="PROSITE" id="PS50883"/>
    </source>
</evidence>
<dbReference type="CDD" id="cd01948">
    <property type="entry name" value="EAL"/>
    <property type="match status" value="1"/>
</dbReference>
<dbReference type="Pfam" id="PF13188">
    <property type="entry name" value="PAS_8"/>
    <property type="match status" value="1"/>
</dbReference>
<dbReference type="Pfam" id="PF00563">
    <property type="entry name" value="EAL"/>
    <property type="match status" value="1"/>
</dbReference>
<gene>
    <name evidence="6" type="ORF">H9654_13130</name>
</gene>
<dbReference type="AlphaFoldDB" id="A0A8X8G200"/>
<dbReference type="PANTHER" id="PTHR44757:SF2">
    <property type="entry name" value="BIOFILM ARCHITECTURE MAINTENANCE PROTEIN MBAA"/>
    <property type="match status" value="1"/>
</dbReference>
<evidence type="ECO:0000259" key="2">
    <source>
        <dbReference type="PROSITE" id="PS50112"/>
    </source>
</evidence>
<dbReference type="SUPFAM" id="SSF55073">
    <property type="entry name" value="Nucleotide cyclase"/>
    <property type="match status" value="1"/>
</dbReference>
<feature type="domain" description="PAS" evidence="2">
    <location>
        <begin position="175"/>
        <end position="211"/>
    </location>
</feature>
<dbReference type="PROSITE" id="PS50113">
    <property type="entry name" value="PAC"/>
    <property type="match status" value="1"/>
</dbReference>
<evidence type="ECO:0000259" key="3">
    <source>
        <dbReference type="PROSITE" id="PS50113"/>
    </source>
</evidence>
<dbReference type="SMART" id="SM00086">
    <property type="entry name" value="PAC"/>
    <property type="match status" value="3"/>
</dbReference>
<keyword evidence="1" id="KW-0175">Coiled coil</keyword>
<dbReference type="PROSITE" id="PS50112">
    <property type="entry name" value="PAS"/>
    <property type="match status" value="2"/>
</dbReference>
<evidence type="ECO:0000313" key="7">
    <source>
        <dbReference type="Proteomes" id="UP000636938"/>
    </source>
</evidence>
<dbReference type="InterPro" id="IPR035919">
    <property type="entry name" value="EAL_sf"/>
</dbReference>
<reference evidence="6 7" key="1">
    <citation type="submission" date="2020-08" db="EMBL/GenBank/DDBJ databases">
        <title>A Genomic Blueprint of the Chicken Gut Microbiome.</title>
        <authorList>
            <person name="Gilroy R."/>
            <person name="Ravi A."/>
            <person name="Getino M."/>
            <person name="Pursley I."/>
            <person name="Horton D.L."/>
            <person name="Alikhan N.-F."/>
            <person name="Baker D."/>
            <person name="Gharbi K."/>
            <person name="Hall N."/>
            <person name="Watson M."/>
            <person name="Adriaenssens E.M."/>
            <person name="Foster-Nyarko E."/>
            <person name="Jarju S."/>
            <person name="Secka A."/>
            <person name="Antonio M."/>
            <person name="Oren A."/>
            <person name="Chaudhuri R."/>
            <person name="La Ragione R.M."/>
            <person name="Hildebrand F."/>
            <person name="Pallen M.J."/>
        </authorList>
    </citation>
    <scope>NUCLEOTIDE SEQUENCE [LARGE SCALE GENOMIC DNA]</scope>
    <source>
        <strain evidence="6 7">Sa5BUN4</strain>
    </source>
</reference>
<dbReference type="Gene3D" id="3.30.70.270">
    <property type="match status" value="1"/>
</dbReference>